<dbReference type="AlphaFoldDB" id="A0A7V7BYI8"/>
<reference evidence="3 4" key="1">
    <citation type="journal article" date="2020" name="Biotechnol. Biofuels">
        <title>New insights from the biogas microbiome by comprehensive genome-resolved metagenomics of nearly 1600 species originating from multiple anaerobic digesters.</title>
        <authorList>
            <person name="Campanaro S."/>
            <person name="Treu L."/>
            <person name="Rodriguez-R L.M."/>
            <person name="Kovalovszki A."/>
            <person name="Ziels R.M."/>
            <person name="Maus I."/>
            <person name="Zhu X."/>
            <person name="Kougias P.G."/>
            <person name="Basile A."/>
            <person name="Luo G."/>
            <person name="Schluter A."/>
            <person name="Konstantinidis K.T."/>
            <person name="Angelidaki I."/>
        </authorList>
    </citation>
    <scope>NUCLEOTIDE SEQUENCE [LARGE SCALE GENOMIC DNA]</scope>
    <source>
        <strain evidence="3">AS25fmACSIPFO_94</strain>
    </source>
</reference>
<dbReference type="Proteomes" id="UP000525027">
    <property type="component" value="Unassembled WGS sequence"/>
</dbReference>
<evidence type="ECO:0000259" key="2">
    <source>
        <dbReference type="Pfam" id="PF13439"/>
    </source>
</evidence>
<feature type="domain" description="Glycosyl transferase family 1" evidence="1">
    <location>
        <begin position="154"/>
        <end position="302"/>
    </location>
</feature>
<dbReference type="Pfam" id="PF00534">
    <property type="entry name" value="Glycos_transf_1"/>
    <property type="match status" value="1"/>
</dbReference>
<comment type="caution">
    <text evidence="3">The sequence shown here is derived from an EMBL/GenBank/DDBJ whole genome shotgun (WGS) entry which is preliminary data.</text>
</comment>
<dbReference type="EMBL" id="DURU01000093">
    <property type="protein sequence ID" value="HHZ04408.1"/>
    <property type="molecule type" value="Genomic_DNA"/>
</dbReference>
<evidence type="ECO:0000259" key="1">
    <source>
        <dbReference type="Pfam" id="PF00534"/>
    </source>
</evidence>
<feature type="non-terminal residue" evidence="3">
    <location>
        <position position="1"/>
    </location>
</feature>
<dbReference type="InterPro" id="IPR001296">
    <property type="entry name" value="Glyco_trans_1"/>
</dbReference>
<name>A0A7V7BYI8_9BACT</name>
<dbReference type="InterPro" id="IPR028098">
    <property type="entry name" value="Glyco_trans_4-like_N"/>
</dbReference>
<dbReference type="GO" id="GO:0016757">
    <property type="term" value="F:glycosyltransferase activity"/>
    <property type="evidence" value="ECO:0007669"/>
    <property type="project" value="InterPro"/>
</dbReference>
<dbReference type="Pfam" id="PF13439">
    <property type="entry name" value="Glyco_transf_4"/>
    <property type="match status" value="1"/>
</dbReference>
<dbReference type="RefSeq" id="WP_273002868.1">
    <property type="nucleotide sequence ID" value="NZ_DURU01000093.1"/>
</dbReference>
<keyword evidence="3" id="KW-0808">Transferase</keyword>
<protein>
    <submittedName>
        <fullName evidence="3">Glycosyltransferase family 4 protein</fullName>
    </submittedName>
</protein>
<sequence>SGLQKRGNSVSVWTSKKGGCAPIFREKLGEGVEIKELPLLNDADIVSIAHFWYALKKYDIVHLHLSHTAVLCAVALAISPNHYSRKVICHFHGLIANPKHYRAYTQGVCVSKTVEIYVREKMPWMRTWCVYNGIDIDKAVRSLPLLPSSGTTMRIGYLARMSEGKGHEDLIKAFAMLGKNRDVELILGGDGKLMSYLQNLVKEMNLVGRVRFLGFIDPKDAFSFWKSMDIACFPSYYEGFSLSALEAMASQVPVIAYSSPALIEAVGEAGIFVPIGDVDSLARSLNKLLSDHDLRLRYGNLAFERSKNFTTDAMVDQIMAVYREILRGM</sequence>
<organism evidence="3 4">
    <name type="scientific">Acetomicrobium hydrogeniformans</name>
    <dbReference type="NCBI Taxonomy" id="649746"/>
    <lineage>
        <taxon>Bacteria</taxon>
        <taxon>Thermotogati</taxon>
        <taxon>Synergistota</taxon>
        <taxon>Synergistia</taxon>
        <taxon>Synergistales</taxon>
        <taxon>Acetomicrobiaceae</taxon>
        <taxon>Acetomicrobium</taxon>
    </lineage>
</organism>
<accession>A0A7V7BYI8</accession>
<dbReference type="SUPFAM" id="SSF53756">
    <property type="entry name" value="UDP-Glycosyltransferase/glycogen phosphorylase"/>
    <property type="match status" value="1"/>
</dbReference>
<proteinExistence type="predicted"/>
<gene>
    <name evidence="3" type="ORF">GX397_05005</name>
</gene>
<evidence type="ECO:0000313" key="4">
    <source>
        <dbReference type="Proteomes" id="UP000525027"/>
    </source>
</evidence>
<dbReference type="Gene3D" id="3.40.50.2000">
    <property type="entry name" value="Glycogen Phosphorylase B"/>
    <property type="match status" value="2"/>
</dbReference>
<dbReference type="CDD" id="cd03801">
    <property type="entry name" value="GT4_PimA-like"/>
    <property type="match status" value="1"/>
</dbReference>
<evidence type="ECO:0000313" key="3">
    <source>
        <dbReference type="EMBL" id="HHZ04408.1"/>
    </source>
</evidence>
<feature type="domain" description="Glycosyltransferase subfamily 4-like N-terminal" evidence="2">
    <location>
        <begin position="2"/>
        <end position="137"/>
    </location>
</feature>
<dbReference type="PANTHER" id="PTHR12526">
    <property type="entry name" value="GLYCOSYLTRANSFERASE"/>
    <property type="match status" value="1"/>
</dbReference>